<dbReference type="CDD" id="cd03784">
    <property type="entry name" value="GT1_Gtf-like"/>
    <property type="match status" value="1"/>
</dbReference>
<dbReference type="SMR" id="A0A1D6EPH4"/>
<keyword evidence="2 3" id="KW-0808">Transferase</keyword>
<dbReference type="Gene3D" id="3.40.50.2000">
    <property type="entry name" value="Glycogen Phosphorylase B"/>
    <property type="match status" value="2"/>
</dbReference>
<dbReference type="FunFam" id="3.40.50.2000:FF:000107">
    <property type="entry name" value="Glycosyltransferase"/>
    <property type="match status" value="1"/>
</dbReference>
<keyword evidence="3" id="KW-0328">Glycosyltransferase</keyword>
<dbReference type="FunFam" id="3.40.50.2000:FF:000185">
    <property type="entry name" value="Glycosyltransferase"/>
    <property type="match status" value="1"/>
</dbReference>
<dbReference type="PROSITE" id="PS00375">
    <property type="entry name" value="UDPGT"/>
    <property type="match status" value="1"/>
</dbReference>
<comment type="similarity">
    <text evidence="1 3">Belongs to the UDP-glycosyltransferase family.</text>
</comment>
<name>A0A1D6EPH4_MAIZE</name>
<dbReference type="AlphaFoldDB" id="A0A1D6EPH4"/>
<evidence type="ECO:0000256" key="1">
    <source>
        <dbReference type="ARBA" id="ARBA00009995"/>
    </source>
</evidence>
<dbReference type="PANTHER" id="PTHR48047:SF43">
    <property type="entry name" value="OS09G0379400 PROTEIN"/>
    <property type="match status" value="1"/>
</dbReference>
<dbReference type="EMBL" id="CM007648">
    <property type="protein sequence ID" value="ONM21672.1"/>
    <property type="molecule type" value="Genomic_DNA"/>
</dbReference>
<reference evidence="5" key="1">
    <citation type="submission" date="2015-12" db="EMBL/GenBank/DDBJ databases">
        <title>Update maize B73 reference genome by single molecule sequencing technologies.</title>
        <authorList>
            <consortium name="Maize Genome Sequencing Project"/>
            <person name="Ware D."/>
        </authorList>
    </citation>
    <scope>NUCLEOTIDE SEQUENCE [LARGE SCALE GENOMIC DNA]</scope>
    <source>
        <tissue evidence="5">Seedling</tissue>
    </source>
</reference>
<evidence type="ECO:0000256" key="3">
    <source>
        <dbReference type="RuleBase" id="RU003718"/>
    </source>
</evidence>
<sequence>MASSAPAPASTLPCSGAHDAQAELPHIVIFPFMLKSHTIPLTDLAHQLRRRQMATVTFLTTPGNAAFVRAALAGADSVAIVELPFADNLTKPGAPPRRECVETLDLMSSLHAFVESVSLLRPQFEEALAALRPPASAVVADAFLYWAHTAAAARGVPTLSFFGMNMFAHFTREVFVRDNPASVLTRGTPDPDAVFTVPEFPDVRLALADIPFPFNDPATTGPTREMDAKIGHAIASSHGLIVNTFDAMEGRYIQHWNRHIGPRAWPVGPLCLARTAEAAWHHGDVAKPAWMRWLDEKAAAGRAVLYVALGTTLAVESAQLREVADGLDRAGLDFIWAVRPVDADLGAGFEERVRGRGEVVRGWVDQRAILAHECVKGFLSHCGWNSVLESISAGVPLAVWPMGAEQPVNAKLVVDELGVGIRVPPKSDAVSGMARSEQIARVTSDLMTGETGAEAARKMSALAAKAREAVAEAGSSWRAAEELIELEPVTQDKGTGDAGRYIELSEEVVALCVPSVLVDFVQEGLASWFFDMWL</sequence>
<accession>A0A1D6EPH4</accession>
<dbReference type="PaxDb" id="4577-GRMZM2G006565_P01"/>
<proteinExistence type="inferred from homology"/>
<dbReference type="EC" id="2.4.1.-" evidence="4"/>
<gene>
    <name evidence="5" type="ORF">ZEAMMB73_Zm00001d005688</name>
</gene>
<evidence type="ECO:0000313" key="5">
    <source>
        <dbReference type="EMBL" id="ONM21672.1"/>
    </source>
</evidence>
<organism evidence="5">
    <name type="scientific">Zea mays</name>
    <name type="common">Maize</name>
    <dbReference type="NCBI Taxonomy" id="4577"/>
    <lineage>
        <taxon>Eukaryota</taxon>
        <taxon>Viridiplantae</taxon>
        <taxon>Streptophyta</taxon>
        <taxon>Embryophyta</taxon>
        <taxon>Tracheophyta</taxon>
        <taxon>Spermatophyta</taxon>
        <taxon>Magnoliopsida</taxon>
        <taxon>Liliopsida</taxon>
        <taxon>Poales</taxon>
        <taxon>Poaceae</taxon>
        <taxon>PACMAD clade</taxon>
        <taxon>Panicoideae</taxon>
        <taxon>Andropogonodae</taxon>
        <taxon>Andropogoneae</taxon>
        <taxon>Tripsacinae</taxon>
        <taxon>Zea</taxon>
    </lineage>
</organism>
<dbReference type="GO" id="GO:0008194">
    <property type="term" value="F:UDP-glycosyltransferase activity"/>
    <property type="evidence" value="ECO:0007669"/>
    <property type="project" value="InterPro"/>
</dbReference>
<dbReference type="FunCoup" id="A0A1D6EPH4">
    <property type="interactions" value="90"/>
</dbReference>
<dbReference type="InParanoid" id="A0A1D6EPH4"/>
<dbReference type="ExpressionAtlas" id="A0A1D6EPH4">
    <property type="expression patterns" value="baseline and differential"/>
</dbReference>
<dbReference type="IntAct" id="A0A1D6EPH4">
    <property type="interactions" value="1"/>
</dbReference>
<evidence type="ECO:0000256" key="2">
    <source>
        <dbReference type="ARBA" id="ARBA00022679"/>
    </source>
</evidence>
<dbReference type="eggNOG" id="KOG1192">
    <property type="taxonomic scope" value="Eukaryota"/>
</dbReference>
<dbReference type="SUPFAM" id="SSF53756">
    <property type="entry name" value="UDP-Glycosyltransferase/glycogen phosphorylase"/>
    <property type="match status" value="1"/>
</dbReference>
<dbReference type="InterPro" id="IPR002213">
    <property type="entry name" value="UDP_glucos_trans"/>
</dbReference>
<dbReference type="OMA" id="FAHVIRE"/>
<dbReference type="InterPro" id="IPR035595">
    <property type="entry name" value="UDP_glycos_trans_CS"/>
</dbReference>
<evidence type="ECO:0000256" key="4">
    <source>
        <dbReference type="RuleBase" id="RU362057"/>
    </source>
</evidence>
<dbReference type="PANTHER" id="PTHR48047">
    <property type="entry name" value="GLYCOSYLTRANSFERASE"/>
    <property type="match status" value="1"/>
</dbReference>
<protein>
    <recommendedName>
        <fullName evidence="4">Glycosyltransferase</fullName>
        <ecNumber evidence="4">2.4.1.-</ecNumber>
    </recommendedName>
</protein>
<dbReference type="Pfam" id="PF00201">
    <property type="entry name" value="UDPGT"/>
    <property type="match status" value="1"/>
</dbReference>